<evidence type="ECO:0000256" key="5">
    <source>
        <dbReference type="ARBA" id="ARBA00023239"/>
    </source>
</evidence>
<dbReference type="InterPro" id="IPR047594">
    <property type="entry name" value="MoaC_bact/euk"/>
</dbReference>
<evidence type="ECO:0000256" key="3">
    <source>
        <dbReference type="ARBA" id="ARBA00012575"/>
    </source>
</evidence>
<dbReference type="OrthoDB" id="9794429at2"/>
<keyword evidence="9" id="KW-1185">Reference proteome</keyword>
<dbReference type="GO" id="GO:0006777">
    <property type="term" value="P:Mo-molybdopterin cofactor biosynthetic process"/>
    <property type="evidence" value="ECO:0007669"/>
    <property type="project" value="UniProtKB-UniRule"/>
</dbReference>
<dbReference type="GO" id="GO:0061799">
    <property type="term" value="F:cyclic pyranopterin monophosphate synthase activity"/>
    <property type="evidence" value="ECO:0007669"/>
    <property type="project" value="UniProtKB-UniRule"/>
</dbReference>
<feature type="domain" description="Molybdopterin cofactor biosynthesis C (MoaC)" evidence="7">
    <location>
        <begin position="15"/>
        <end position="152"/>
    </location>
</feature>
<dbReference type="InterPro" id="IPR023045">
    <property type="entry name" value="MoaC"/>
</dbReference>
<dbReference type="InterPro" id="IPR002820">
    <property type="entry name" value="Mopterin_CF_biosynth-C_dom"/>
</dbReference>
<keyword evidence="5 6" id="KW-0456">Lyase</keyword>
<evidence type="ECO:0000259" key="7">
    <source>
        <dbReference type="Pfam" id="PF01967"/>
    </source>
</evidence>
<dbReference type="Gene3D" id="3.30.70.640">
    <property type="entry name" value="Molybdopterin cofactor biosynthesis C (MoaC) domain"/>
    <property type="match status" value="1"/>
</dbReference>
<evidence type="ECO:0000256" key="4">
    <source>
        <dbReference type="ARBA" id="ARBA00023150"/>
    </source>
</evidence>
<dbReference type="Proteomes" id="UP000030595">
    <property type="component" value="Unassembled WGS sequence"/>
</dbReference>
<name>A0A0A3J0F4_9BACL</name>
<accession>A0A0A3J0F4</accession>
<dbReference type="InterPro" id="IPR050105">
    <property type="entry name" value="MoCo_biosynth_MoaA/MoaC"/>
</dbReference>
<organism evidence="8 9">
    <name type="scientific">Ureibacillus massiliensis 4400831 = CIP 108448 = CCUG 49529</name>
    <dbReference type="NCBI Taxonomy" id="1211035"/>
    <lineage>
        <taxon>Bacteria</taxon>
        <taxon>Bacillati</taxon>
        <taxon>Bacillota</taxon>
        <taxon>Bacilli</taxon>
        <taxon>Bacillales</taxon>
        <taxon>Caryophanaceae</taxon>
        <taxon>Ureibacillus</taxon>
    </lineage>
</organism>
<evidence type="ECO:0000256" key="6">
    <source>
        <dbReference type="HAMAP-Rule" id="MF_01224"/>
    </source>
</evidence>
<dbReference type="EMBL" id="JPVQ01000060">
    <property type="protein sequence ID" value="KGR88638.1"/>
    <property type="molecule type" value="Genomic_DNA"/>
</dbReference>
<feature type="binding site" evidence="6">
    <location>
        <begin position="115"/>
        <end position="116"/>
    </location>
    <ligand>
        <name>substrate</name>
    </ligand>
</feature>
<dbReference type="SUPFAM" id="SSF55040">
    <property type="entry name" value="Molybdenum cofactor biosynthesis protein C, MoaC"/>
    <property type="match status" value="1"/>
</dbReference>
<feature type="binding site" evidence="6">
    <location>
        <begin position="75"/>
        <end position="77"/>
    </location>
    <ligand>
        <name>substrate</name>
    </ligand>
</feature>
<dbReference type="PANTHER" id="PTHR22960">
    <property type="entry name" value="MOLYBDOPTERIN COFACTOR SYNTHESIS PROTEIN A"/>
    <property type="match status" value="1"/>
</dbReference>
<comment type="catalytic activity">
    <reaction evidence="1 6">
        <text>(8S)-3',8-cyclo-7,8-dihydroguanosine 5'-triphosphate = cyclic pyranopterin phosphate + diphosphate</text>
        <dbReference type="Rhea" id="RHEA:49580"/>
        <dbReference type="ChEBI" id="CHEBI:33019"/>
        <dbReference type="ChEBI" id="CHEBI:59648"/>
        <dbReference type="ChEBI" id="CHEBI:131766"/>
        <dbReference type="EC" id="4.6.1.17"/>
    </reaction>
</comment>
<dbReference type="NCBIfam" id="TIGR00581">
    <property type="entry name" value="moaC"/>
    <property type="match status" value="1"/>
</dbReference>
<evidence type="ECO:0000256" key="1">
    <source>
        <dbReference type="ARBA" id="ARBA00001637"/>
    </source>
</evidence>
<gene>
    <name evidence="6" type="primary">moaC</name>
    <name evidence="8" type="ORF">CD30_18185</name>
</gene>
<reference evidence="8 9" key="1">
    <citation type="submission" date="2014-02" db="EMBL/GenBank/DDBJ databases">
        <title>Draft genome sequence of Lysinibacillus massiliensis CCUG 49529.</title>
        <authorList>
            <person name="Zhang F."/>
            <person name="Wang G."/>
            <person name="Zhang L."/>
        </authorList>
    </citation>
    <scope>NUCLEOTIDE SEQUENCE [LARGE SCALE GENOMIC DNA]</scope>
    <source>
        <strain evidence="8 9">CCUG 49529</strain>
    </source>
</reference>
<dbReference type="Pfam" id="PF01967">
    <property type="entry name" value="MoaC"/>
    <property type="match status" value="1"/>
</dbReference>
<comment type="subunit">
    <text evidence="6">Homohexamer; trimer of dimers.</text>
</comment>
<evidence type="ECO:0000313" key="9">
    <source>
        <dbReference type="Proteomes" id="UP000030595"/>
    </source>
</evidence>
<protein>
    <recommendedName>
        <fullName evidence="3 6">Cyclic pyranopterin monophosphate synthase</fullName>
        <ecNumber evidence="3 6">4.6.1.17</ecNumber>
    </recommendedName>
    <alternativeName>
        <fullName evidence="6">Molybdenum cofactor biosynthesis protein C</fullName>
    </alternativeName>
</protein>
<comment type="pathway">
    <text evidence="2 6">Cofactor biosynthesis; molybdopterin biosynthesis.</text>
</comment>
<comment type="similarity">
    <text evidence="6">Belongs to the MoaC family.</text>
</comment>
<proteinExistence type="inferred from homology"/>
<dbReference type="eggNOG" id="COG0315">
    <property type="taxonomic scope" value="Bacteria"/>
</dbReference>
<dbReference type="EC" id="4.6.1.17" evidence="3 6"/>
<dbReference type="InterPro" id="IPR036522">
    <property type="entry name" value="MoaC_sf"/>
</dbReference>
<comment type="caution">
    <text evidence="8">The sequence shown here is derived from an EMBL/GenBank/DDBJ whole genome shotgun (WGS) entry which is preliminary data.</text>
</comment>
<dbReference type="PANTHER" id="PTHR22960:SF29">
    <property type="entry name" value="CYCLIC PYRANOPTERIN MONOPHOSPHATE SYNTHASE"/>
    <property type="match status" value="1"/>
</dbReference>
<dbReference type="RefSeq" id="WP_036179882.1">
    <property type="nucleotide sequence ID" value="NZ_AVCZ01000060.1"/>
</dbReference>
<keyword evidence="4 6" id="KW-0501">Molybdenum cofactor biosynthesis</keyword>
<feature type="active site" evidence="6">
    <location>
        <position position="130"/>
    </location>
</feature>
<dbReference type="CDD" id="cd01420">
    <property type="entry name" value="MoaC_PE"/>
    <property type="match status" value="1"/>
</dbReference>
<dbReference type="UniPathway" id="UPA00344"/>
<evidence type="ECO:0000256" key="2">
    <source>
        <dbReference type="ARBA" id="ARBA00005046"/>
    </source>
</evidence>
<sequence length="160" mass="17466">MSKLTHFNSQGRAKMVDISEKNDTIRTAFAKTSIFVSEDIYHEITGGTNKKGDVLSVAQVSGIMAAKQTSNLIPMCHSIALTSVNITFRWKIVEDQYELCIEGEVKTKGSTGVEMEALTAVSVTALTVYDMCKAVDKNMVIGPTMLMKKTGGKSGTYERD</sequence>
<dbReference type="NCBIfam" id="NF006870">
    <property type="entry name" value="PRK09364.1"/>
    <property type="match status" value="1"/>
</dbReference>
<evidence type="ECO:0000313" key="8">
    <source>
        <dbReference type="EMBL" id="KGR88638.1"/>
    </source>
</evidence>
<dbReference type="HAMAP" id="MF_01224_B">
    <property type="entry name" value="MoaC_B"/>
    <property type="match status" value="1"/>
</dbReference>
<comment type="function">
    <text evidence="6">Catalyzes the conversion of (8S)-3',8-cyclo-7,8-dihydroguanosine 5'-triphosphate to cyclic pyranopterin monophosphate (cPMP).</text>
</comment>
<dbReference type="AlphaFoldDB" id="A0A0A3J0F4"/>